<dbReference type="EMBL" id="JACSZT010000021">
    <property type="protein sequence ID" value="MBC6499704.1"/>
    <property type="molecule type" value="Genomic_DNA"/>
</dbReference>
<proteinExistence type="predicted"/>
<sequence>MTVSAVPTKDSNRKLAKYEFTVTLDDTFRYGQPVTVSLAQHGIVVPKSAVKTVDGQQVANIQAKVATTAVAKFDGVVVLDQTDPDAPKLQVYSQKKEVVTTVSDGDYDKVKPDAEVTVNGVSSADGKADVSEAQAEVTKLQAAVGIQQEALNNAQKAMNSEDGGSQDAVTQAKMALSDAQNDLTAAQALTQFGKSDEKHTIATTQVQEQPDLKESGVVQPMQIQEVALGSMKPGQILVKDGQTVKAGDALMTMEPTMRTKYQTGDKKKFKKRRVIYQSSSRHVGYRSSTNGFIV</sequence>
<reference evidence="1" key="1">
    <citation type="submission" date="2020-08" db="EMBL/GenBank/DDBJ databases">
        <title>Complete genome sequence of Weissella confusa strain FS54 provides insights into metabolic potential.</title>
        <authorList>
            <person name="Fhoula I."/>
            <person name="Najjari A."/>
            <person name="Lekired A."/>
            <person name="Bessrour-Aouam N."/>
            <person name="Jaballah S."/>
            <person name="Klibi N."/>
            <person name="Ouzari H.-I."/>
        </authorList>
    </citation>
    <scope>NUCLEOTIDE SEQUENCE</scope>
    <source>
        <strain evidence="1">FS54</strain>
    </source>
</reference>
<protein>
    <submittedName>
        <fullName evidence="1">Uncharacterized protein</fullName>
    </submittedName>
</protein>
<accession>A0A923NHN5</accession>
<evidence type="ECO:0000313" key="2">
    <source>
        <dbReference type="Proteomes" id="UP000650485"/>
    </source>
</evidence>
<organism evidence="1 2">
    <name type="scientific">Weissella confusa</name>
    <name type="common">Lactobacillus confusus</name>
    <dbReference type="NCBI Taxonomy" id="1583"/>
    <lineage>
        <taxon>Bacteria</taxon>
        <taxon>Bacillati</taxon>
        <taxon>Bacillota</taxon>
        <taxon>Bacilli</taxon>
        <taxon>Lactobacillales</taxon>
        <taxon>Lactobacillaceae</taxon>
        <taxon>Weissella</taxon>
    </lineage>
</organism>
<dbReference type="AlphaFoldDB" id="A0A923NHN5"/>
<evidence type="ECO:0000313" key="1">
    <source>
        <dbReference type="EMBL" id="MBC6499704.1"/>
    </source>
</evidence>
<name>A0A923NHN5_WEICO</name>
<gene>
    <name evidence="1" type="ORF">H7R52_16665</name>
</gene>
<comment type="caution">
    <text evidence="1">The sequence shown here is derived from an EMBL/GenBank/DDBJ whole genome shotgun (WGS) entry which is preliminary data.</text>
</comment>
<dbReference type="Proteomes" id="UP000650485">
    <property type="component" value="Unassembled WGS sequence"/>
</dbReference>